<protein>
    <recommendedName>
        <fullName evidence="4">DUF1573 domain-containing protein</fullName>
    </recommendedName>
</protein>
<accession>A0A517NFZ9</accession>
<reference evidence="2 3" key="1">
    <citation type="submission" date="2019-02" db="EMBL/GenBank/DDBJ databases">
        <title>Deep-cultivation of Planctomycetes and their phenomic and genomic characterization uncovers novel biology.</title>
        <authorList>
            <person name="Wiegand S."/>
            <person name="Jogler M."/>
            <person name="Boedeker C."/>
            <person name="Pinto D."/>
            <person name="Vollmers J."/>
            <person name="Rivas-Marin E."/>
            <person name="Kohn T."/>
            <person name="Peeters S.H."/>
            <person name="Heuer A."/>
            <person name="Rast P."/>
            <person name="Oberbeckmann S."/>
            <person name="Bunk B."/>
            <person name="Jeske O."/>
            <person name="Meyerdierks A."/>
            <person name="Storesund J.E."/>
            <person name="Kallscheuer N."/>
            <person name="Luecker S."/>
            <person name="Lage O.M."/>
            <person name="Pohl T."/>
            <person name="Merkel B.J."/>
            <person name="Hornburger P."/>
            <person name="Mueller R.-W."/>
            <person name="Bruemmer F."/>
            <person name="Labrenz M."/>
            <person name="Spormann A.M."/>
            <person name="Op den Camp H."/>
            <person name="Overmann J."/>
            <person name="Amann R."/>
            <person name="Jetten M.S.M."/>
            <person name="Mascher T."/>
            <person name="Medema M.H."/>
            <person name="Devos D.P."/>
            <person name="Kaster A.-K."/>
            <person name="Ovreas L."/>
            <person name="Rohde M."/>
            <person name="Galperin M.Y."/>
            <person name="Jogler C."/>
        </authorList>
    </citation>
    <scope>NUCLEOTIDE SEQUENCE [LARGE SCALE GENOMIC DNA]</scope>
    <source>
        <strain evidence="2 3">K22_7</strain>
    </source>
</reference>
<dbReference type="Pfam" id="PF07610">
    <property type="entry name" value="DUF1573"/>
    <property type="match status" value="2"/>
</dbReference>
<proteinExistence type="predicted"/>
<name>A0A517NFZ9_9BACT</name>
<dbReference type="Proteomes" id="UP000318538">
    <property type="component" value="Chromosome"/>
</dbReference>
<dbReference type="PROSITE" id="PS51257">
    <property type="entry name" value="PROKAR_LIPOPROTEIN"/>
    <property type="match status" value="1"/>
</dbReference>
<evidence type="ECO:0008006" key="4">
    <source>
        <dbReference type="Google" id="ProtNLM"/>
    </source>
</evidence>
<dbReference type="InterPro" id="IPR013783">
    <property type="entry name" value="Ig-like_fold"/>
</dbReference>
<keyword evidence="1" id="KW-0732">Signal</keyword>
<dbReference type="PANTHER" id="PTHR37833">
    <property type="entry name" value="LIPOPROTEIN-RELATED"/>
    <property type="match status" value="1"/>
</dbReference>
<dbReference type="PANTHER" id="PTHR37833:SF1">
    <property type="entry name" value="SIGNAL PEPTIDE PROTEIN"/>
    <property type="match status" value="1"/>
</dbReference>
<evidence type="ECO:0000256" key="1">
    <source>
        <dbReference type="SAM" id="SignalP"/>
    </source>
</evidence>
<keyword evidence="3" id="KW-1185">Reference proteome</keyword>
<sequence precursor="true">MLRPDRFGWPVLGLGLGFAMACLTTGASVASADNYADKMFKVKSHDFRTVGRGTKSEYHFEFTNPYNEDVHVSGVRTSCGCTTPTLTKDTLKTHETAAVVAKFNTSTFIGQKAATVTVVFDRPKYAEVQLKVSGFIRTDITFDPPEVAFGEVPAGAERERDILITHNGNTNWEIIDVRSHCSNLRVRLEPAQRTPGKVQYRMQVRMDSEMSEGEIRERLTLISNDRSFPTTEMSISGRVRPAVSVSPAAVSLGTTQLDSKVEKKLIVRGEEPFEIKDVQCADERFKFEVPIGSKKLHLVKLVYSGDGTAEPISQEIRIVTDLPGDRAASCIVTGTIAN</sequence>
<dbReference type="InterPro" id="IPR011467">
    <property type="entry name" value="DUF1573"/>
</dbReference>
<feature type="chain" id="PRO_5022119946" description="DUF1573 domain-containing protein" evidence="1">
    <location>
        <begin position="33"/>
        <end position="338"/>
    </location>
</feature>
<evidence type="ECO:0000313" key="2">
    <source>
        <dbReference type="EMBL" id="QDT06003.1"/>
    </source>
</evidence>
<feature type="signal peptide" evidence="1">
    <location>
        <begin position="1"/>
        <end position="32"/>
    </location>
</feature>
<dbReference type="KEGG" id="rlc:K227x_44100"/>
<dbReference type="Gene3D" id="2.60.40.10">
    <property type="entry name" value="Immunoglobulins"/>
    <property type="match status" value="2"/>
</dbReference>
<organism evidence="2 3">
    <name type="scientific">Rubripirellula lacrimiformis</name>
    <dbReference type="NCBI Taxonomy" id="1930273"/>
    <lineage>
        <taxon>Bacteria</taxon>
        <taxon>Pseudomonadati</taxon>
        <taxon>Planctomycetota</taxon>
        <taxon>Planctomycetia</taxon>
        <taxon>Pirellulales</taxon>
        <taxon>Pirellulaceae</taxon>
        <taxon>Rubripirellula</taxon>
    </lineage>
</organism>
<gene>
    <name evidence="2" type="ORF">K227x_44100</name>
</gene>
<dbReference type="EMBL" id="CP036525">
    <property type="protein sequence ID" value="QDT06003.1"/>
    <property type="molecule type" value="Genomic_DNA"/>
</dbReference>
<evidence type="ECO:0000313" key="3">
    <source>
        <dbReference type="Proteomes" id="UP000318538"/>
    </source>
</evidence>
<dbReference type="AlphaFoldDB" id="A0A517NFZ9"/>